<sequence length="126" mass="13978">EHTVDTSTTVAFTFRVSHTTPSSSRKHHKQLAKKRVTPIVNVANDALIKFDSANESDDDPSPYTPYASWEMVPTPFGSIHVYYDMEEHTKHFTSLLPKLLVGGDLTMAEQLVSFIKASLLTAQSAV</sequence>
<comment type="caution">
    <text evidence="1">The sequence shown here is derived from an EMBL/GenBank/DDBJ whole genome shotgun (WGS) entry which is preliminary data.</text>
</comment>
<proteinExistence type="predicted"/>
<accession>A0A699TWQ0</accession>
<feature type="non-terminal residue" evidence="1">
    <location>
        <position position="1"/>
    </location>
</feature>
<gene>
    <name evidence="1" type="ORF">Tci_884073</name>
</gene>
<evidence type="ECO:0000313" key="1">
    <source>
        <dbReference type="EMBL" id="GFD12104.1"/>
    </source>
</evidence>
<dbReference type="EMBL" id="BKCJ011263499">
    <property type="protein sequence ID" value="GFD12104.1"/>
    <property type="molecule type" value="Genomic_DNA"/>
</dbReference>
<protein>
    <submittedName>
        <fullName evidence="1">Uncharacterized protein</fullName>
    </submittedName>
</protein>
<dbReference type="AlphaFoldDB" id="A0A699TWQ0"/>
<name>A0A699TWQ0_TANCI</name>
<reference evidence="1" key="1">
    <citation type="journal article" date="2019" name="Sci. Rep.">
        <title>Draft genome of Tanacetum cinerariifolium, the natural source of mosquito coil.</title>
        <authorList>
            <person name="Yamashiro T."/>
            <person name="Shiraishi A."/>
            <person name="Satake H."/>
            <person name="Nakayama K."/>
        </authorList>
    </citation>
    <scope>NUCLEOTIDE SEQUENCE</scope>
</reference>
<organism evidence="1">
    <name type="scientific">Tanacetum cinerariifolium</name>
    <name type="common">Dalmatian daisy</name>
    <name type="synonym">Chrysanthemum cinerariifolium</name>
    <dbReference type="NCBI Taxonomy" id="118510"/>
    <lineage>
        <taxon>Eukaryota</taxon>
        <taxon>Viridiplantae</taxon>
        <taxon>Streptophyta</taxon>
        <taxon>Embryophyta</taxon>
        <taxon>Tracheophyta</taxon>
        <taxon>Spermatophyta</taxon>
        <taxon>Magnoliopsida</taxon>
        <taxon>eudicotyledons</taxon>
        <taxon>Gunneridae</taxon>
        <taxon>Pentapetalae</taxon>
        <taxon>asterids</taxon>
        <taxon>campanulids</taxon>
        <taxon>Asterales</taxon>
        <taxon>Asteraceae</taxon>
        <taxon>Asteroideae</taxon>
        <taxon>Anthemideae</taxon>
        <taxon>Anthemidinae</taxon>
        <taxon>Tanacetum</taxon>
    </lineage>
</organism>